<gene>
    <name evidence="2" type="ORF">PHLGIDRAFT_71502</name>
</gene>
<proteinExistence type="predicted"/>
<organism evidence="2 3">
    <name type="scientific">Phlebiopsis gigantea (strain 11061_1 CR5-6)</name>
    <name type="common">White-rot fungus</name>
    <name type="synonym">Peniophora gigantea</name>
    <dbReference type="NCBI Taxonomy" id="745531"/>
    <lineage>
        <taxon>Eukaryota</taxon>
        <taxon>Fungi</taxon>
        <taxon>Dikarya</taxon>
        <taxon>Basidiomycota</taxon>
        <taxon>Agaricomycotina</taxon>
        <taxon>Agaricomycetes</taxon>
        <taxon>Polyporales</taxon>
        <taxon>Phanerochaetaceae</taxon>
        <taxon>Phlebiopsis</taxon>
    </lineage>
</organism>
<name>A0A0C3SAM9_PHLG1</name>
<evidence type="ECO:0000313" key="3">
    <source>
        <dbReference type="Proteomes" id="UP000053257"/>
    </source>
</evidence>
<evidence type="ECO:0000313" key="2">
    <source>
        <dbReference type="EMBL" id="KIP07180.1"/>
    </source>
</evidence>
<dbReference type="Pfam" id="PF00651">
    <property type="entry name" value="BTB"/>
    <property type="match status" value="1"/>
</dbReference>
<dbReference type="InterPro" id="IPR000210">
    <property type="entry name" value="BTB/POZ_dom"/>
</dbReference>
<evidence type="ECO:0000259" key="1">
    <source>
        <dbReference type="Pfam" id="PF00651"/>
    </source>
</evidence>
<dbReference type="EMBL" id="KN840502">
    <property type="protein sequence ID" value="KIP07180.1"/>
    <property type="molecule type" value="Genomic_DNA"/>
</dbReference>
<dbReference type="AlphaFoldDB" id="A0A0C3SAM9"/>
<dbReference type="InterPro" id="IPR011333">
    <property type="entry name" value="SKP1/BTB/POZ_sf"/>
</dbReference>
<feature type="domain" description="BTB" evidence="1">
    <location>
        <begin position="31"/>
        <end position="128"/>
    </location>
</feature>
<dbReference type="OrthoDB" id="3218112at2759"/>
<keyword evidence="3" id="KW-1185">Reference proteome</keyword>
<protein>
    <recommendedName>
        <fullName evidence="1">BTB domain-containing protein</fullName>
    </recommendedName>
</protein>
<dbReference type="Proteomes" id="UP000053257">
    <property type="component" value="Unassembled WGS sequence"/>
</dbReference>
<dbReference type="HOGENOM" id="CLU_033082_7_1_1"/>
<dbReference type="Gene3D" id="3.30.710.10">
    <property type="entry name" value="Potassium Channel Kv1.1, Chain A"/>
    <property type="match status" value="1"/>
</dbReference>
<sequence>MEYTVTPHHKFHFNHGDVAIHSAPDSEGKATAYRVNKAVLALNSTVFADMFTLPDADGLHEMDDGVPVVVVTDSEEELSALMQALYEPHTLFSCRFDPETPIRLTPVMKLANKYEMDTIRERAVEAVCRDWPETFEQWARINAEIHSLIDRTPEAAAAVRFARDFNIPSILPAAYYALAHSDRNWHWDSRNVFGNQWRYVRYTRWELLDAIDYKVVLCLRSMLVGKLSNVVSQYTGETNSIPVGPLTVCPSTHSESHATCATGLAEILQRWKENELDLGSMLAEAEGPNPLGLLDQLHRMHTTAEMCGGCKTRLGRHITMYQIALWEQVVLMTETFQEEVQ</sequence>
<reference evidence="2 3" key="1">
    <citation type="journal article" date="2014" name="PLoS Genet.">
        <title>Analysis of the Phlebiopsis gigantea genome, transcriptome and secretome provides insight into its pioneer colonization strategies of wood.</title>
        <authorList>
            <person name="Hori C."/>
            <person name="Ishida T."/>
            <person name="Igarashi K."/>
            <person name="Samejima M."/>
            <person name="Suzuki H."/>
            <person name="Master E."/>
            <person name="Ferreira P."/>
            <person name="Ruiz-Duenas F.J."/>
            <person name="Held B."/>
            <person name="Canessa P."/>
            <person name="Larrondo L.F."/>
            <person name="Schmoll M."/>
            <person name="Druzhinina I.S."/>
            <person name="Kubicek C.P."/>
            <person name="Gaskell J.A."/>
            <person name="Kersten P."/>
            <person name="St John F."/>
            <person name="Glasner J."/>
            <person name="Sabat G."/>
            <person name="Splinter BonDurant S."/>
            <person name="Syed K."/>
            <person name="Yadav J."/>
            <person name="Mgbeahuruike A.C."/>
            <person name="Kovalchuk A."/>
            <person name="Asiegbu F.O."/>
            <person name="Lackner G."/>
            <person name="Hoffmeister D."/>
            <person name="Rencoret J."/>
            <person name="Gutierrez A."/>
            <person name="Sun H."/>
            <person name="Lindquist E."/>
            <person name="Barry K."/>
            <person name="Riley R."/>
            <person name="Grigoriev I.V."/>
            <person name="Henrissat B."/>
            <person name="Kues U."/>
            <person name="Berka R.M."/>
            <person name="Martinez A.T."/>
            <person name="Covert S.F."/>
            <person name="Blanchette R.A."/>
            <person name="Cullen D."/>
        </authorList>
    </citation>
    <scope>NUCLEOTIDE SEQUENCE [LARGE SCALE GENOMIC DNA]</scope>
    <source>
        <strain evidence="2 3">11061_1 CR5-6</strain>
    </source>
</reference>
<accession>A0A0C3SAM9</accession>